<dbReference type="SUPFAM" id="SSF57716">
    <property type="entry name" value="Glucocorticoid receptor-like (DNA-binding domain)"/>
    <property type="match status" value="1"/>
</dbReference>
<dbReference type="Pfam" id="PF00104">
    <property type="entry name" value="Hormone_recep"/>
    <property type="match status" value="1"/>
</dbReference>
<dbReference type="InterPro" id="IPR003069">
    <property type="entry name" value="Ecdystd_rcpt"/>
</dbReference>
<dbReference type="Gene3D" id="1.10.565.10">
    <property type="entry name" value="Retinoid X Receptor"/>
    <property type="match status" value="1"/>
</dbReference>
<keyword evidence="6" id="KW-0804">Transcription</keyword>
<keyword evidence="8" id="KW-0539">Nucleus</keyword>
<evidence type="ECO:0000256" key="3">
    <source>
        <dbReference type="ARBA" id="ARBA00022833"/>
    </source>
</evidence>
<dbReference type="InterPro" id="IPR001723">
    <property type="entry name" value="Nuclear_hrmn_rcpt"/>
</dbReference>
<feature type="region of interest" description="Disordered" evidence="9">
    <location>
        <begin position="33"/>
        <end position="83"/>
    </location>
</feature>
<feature type="compositionally biased region" description="Polar residues" evidence="9">
    <location>
        <begin position="44"/>
        <end position="53"/>
    </location>
</feature>
<accession>A0ABM1F2I8</accession>
<dbReference type="SMART" id="SM00430">
    <property type="entry name" value="HOLI"/>
    <property type="match status" value="1"/>
</dbReference>
<dbReference type="InterPro" id="IPR035500">
    <property type="entry name" value="NHR-like_dom_sf"/>
</dbReference>
<reference evidence="12" key="1">
    <citation type="submission" date="2025-08" db="UniProtKB">
        <authorList>
            <consortium name="RefSeq"/>
        </authorList>
    </citation>
    <scope>IDENTIFICATION</scope>
</reference>
<keyword evidence="1" id="KW-0479">Metal-binding</keyword>
<dbReference type="InterPro" id="IPR050234">
    <property type="entry name" value="Nuclear_hormone_rcpt_NR1"/>
</dbReference>
<dbReference type="PRINTS" id="PR00398">
    <property type="entry name" value="STRDHORMONER"/>
</dbReference>
<evidence type="ECO:0000256" key="2">
    <source>
        <dbReference type="ARBA" id="ARBA00022771"/>
    </source>
</evidence>
<evidence type="ECO:0000256" key="1">
    <source>
        <dbReference type="ARBA" id="ARBA00022723"/>
    </source>
</evidence>
<name>A0ABM1F2I8_PRICU</name>
<proteinExistence type="predicted"/>
<gene>
    <name evidence="12" type="primary">LOC106818468</name>
</gene>
<keyword evidence="2" id="KW-0863">Zinc-finger</keyword>
<dbReference type="SUPFAM" id="SSF48508">
    <property type="entry name" value="Nuclear receptor ligand-binding domain"/>
    <property type="match status" value="1"/>
</dbReference>
<sequence length="331" mass="37453">MDMYMRRKCQFCRLRKCKAVGMRPECLVQEPARKTTGKKKDNMKQISTTSSPKDSSKEDDGNSNSSTLSSGGGGGGGSSAVMTMKLPAGLSPEQRELIETLVLYQDQFELPDEQEVRKVTEFPTDENDPEFVTKRFAHITEWTILTVRLIVEFTKRLPGFETLCKEDQITLLKASAVEVILLRSARRYDIETDAVVFGNGLPYTRDSYRKAGIGDTADSIFEFSRSMAQMKVDNAEYALLTAIVIFSERPSLVESRKVEKIQEIYIDALRTYTQLMRPAGTNVLARLLMKLTELRSFSNEHSEMLFSLKLRNHKLPPLLAEIWDVPTANQV</sequence>
<dbReference type="Proteomes" id="UP000695022">
    <property type="component" value="Unplaced"/>
</dbReference>
<evidence type="ECO:0000313" key="12">
    <source>
        <dbReference type="RefSeq" id="XP_014678659.1"/>
    </source>
</evidence>
<dbReference type="PANTHER" id="PTHR24082:SF507">
    <property type="entry name" value="BILE ACID RECEPTOR-RELATED"/>
    <property type="match status" value="1"/>
</dbReference>
<evidence type="ECO:0000256" key="9">
    <source>
        <dbReference type="SAM" id="MobiDB-lite"/>
    </source>
</evidence>
<dbReference type="Gene3D" id="3.30.50.10">
    <property type="entry name" value="Erythroid Transcription Factor GATA-1, subunit A"/>
    <property type="match status" value="1"/>
</dbReference>
<feature type="domain" description="NR LBD" evidence="10">
    <location>
        <begin position="93"/>
        <end position="327"/>
    </location>
</feature>
<evidence type="ECO:0000256" key="8">
    <source>
        <dbReference type="ARBA" id="ARBA00023242"/>
    </source>
</evidence>
<dbReference type="PRINTS" id="PR01283">
    <property type="entry name" value="ECDYSTEROIDR"/>
</dbReference>
<evidence type="ECO:0000259" key="10">
    <source>
        <dbReference type="PROSITE" id="PS51843"/>
    </source>
</evidence>
<dbReference type="PANTHER" id="PTHR24082">
    <property type="entry name" value="NUCLEAR HORMONE RECEPTOR"/>
    <property type="match status" value="1"/>
</dbReference>
<keyword evidence="7" id="KW-0675">Receptor</keyword>
<dbReference type="RefSeq" id="XP_014678659.1">
    <property type="nucleotide sequence ID" value="XM_014823173.1"/>
</dbReference>
<dbReference type="GeneID" id="106818468"/>
<evidence type="ECO:0000313" key="11">
    <source>
        <dbReference type="Proteomes" id="UP000695022"/>
    </source>
</evidence>
<evidence type="ECO:0000256" key="7">
    <source>
        <dbReference type="ARBA" id="ARBA00023170"/>
    </source>
</evidence>
<dbReference type="PROSITE" id="PS51843">
    <property type="entry name" value="NR_LBD"/>
    <property type="match status" value="1"/>
</dbReference>
<protein>
    <submittedName>
        <fullName evidence="12">Ecdysone receptor-like</fullName>
    </submittedName>
</protein>
<keyword evidence="11" id="KW-1185">Reference proteome</keyword>
<organism evidence="11 12">
    <name type="scientific">Priapulus caudatus</name>
    <name type="common">Priapulid worm</name>
    <dbReference type="NCBI Taxonomy" id="37621"/>
    <lineage>
        <taxon>Eukaryota</taxon>
        <taxon>Metazoa</taxon>
        <taxon>Ecdysozoa</taxon>
        <taxon>Scalidophora</taxon>
        <taxon>Priapulida</taxon>
        <taxon>Priapulimorpha</taxon>
        <taxon>Priapulimorphida</taxon>
        <taxon>Priapulidae</taxon>
        <taxon>Priapulus</taxon>
    </lineage>
</organism>
<keyword evidence="5" id="KW-0238">DNA-binding</keyword>
<keyword evidence="3" id="KW-0862">Zinc</keyword>
<dbReference type="InterPro" id="IPR000536">
    <property type="entry name" value="Nucl_hrmn_rcpt_lig-bd"/>
</dbReference>
<dbReference type="InterPro" id="IPR013088">
    <property type="entry name" value="Znf_NHR/GATA"/>
</dbReference>
<evidence type="ECO:0000256" key="5">
    <source>
        <dbReference type="ARBA" id="ARBA00023125"/>
    </source>
</evidence>
<evidence type="ECO:0000256" key="4">
    <source>
        <dbReference type="ARBA" id="ARBA00023015"/>
    </source>
</evidence>
<keyword evidence="4" id="KW-0805">Transcription regulation</keyword>
<evidence type="ECO:0000256" key="6">
    <source>
        <dbReference type="ARBA" id="ARBA00023163"/>
    </source>
</evidence>